<dbReference type="Proteomes" id="UP000734823">
    <property type="component" value="Unassembled WGS sequence"/>
</dbReference>
<organism evidence="2 3">
    <name type="scientific">Actinokineospora xionganensis</name>
    <dbReference type="NCBI Taxonomy" id="2684470"/>
    <lineage>
        <taxon>Bacteria</taxon>
        <taxon>Bacillati</taxon>
        <taxon>Actinomycetota</taxon>
        <taxon>Actinomycetes</taxon>
        <taxon>Pseudonocardiales</taxon>
        <taxon>Pseudonocardiaceae</taxon>
        <taxon>Actinokineospora</taxon>
    </lineage>
</organism>
<sequence length="207" mass="21060">MRRTIVLAALLAAGCGTTGPAEPPPPSPTGERGSALDEAAIQTAWWTWAAGSPPATNPVMDLTGEDCAVDQPATGPWFLAGTFGETATRRCAAPAGRMLVAPVVNRVARDATGCRVFLSGASGAVAVDGETQTLLRWSGSDITVRGVADNPVSDKAGRFSGRACGLWVAIAPLPPGDHTITIRGDAGTLSVSVDYHLTVSPADPSAA</sequence>
<dbReference type="RefSeq" id="WP_187218704.1">
    <property type="nucleotide sequence ID" value="NZ_JABVED010000002.1"/>
</dbReference>
<evidence type="ECO:0000256" key="1">
    <source>
        <dbReference type="SAM" id="SignalP"/>
    </source>
</evidence>
<evidence type="ECO:0000313" key="3">
    <source>
        <dbReference type="Proteomes" id="UP000734823"/>
    </source>
</evidence>
<keyword evidence="3" id="KW-1185">Reference proteome</keyword>
<protein>
    <submittedName>
        <fullName evidence="2">Signal protein</fullName>
    </submittedName>
</protein>
<proteinExistence type="predicted"/>
<feature type="chain" id="PRO_5045834633" evidence="1">
    <location>
        <begin position="22"/>
        <end position="207"/>
    </location>
</feature>
<accession>A0ABR7L2T0</accession>
<dbReference type="PROSITE" id="PS51257">
    <property type="entry name" value="PROKAR_LIPOPROTEIN"/>
    <property type="match status" value="1"/>
</dbReference>
<comment type="caution">
    <text evidence="2">The sequence shown here is derived from an EMBL/GenBank/DDBJ whole genome shotgun (WGS) entry which is preliminary data.</text>
</comment>
<keyword evidence="1" id="KW-0732">Signal</keyword>
<name>A0ABR7L2T0_9PSEU</name>
<reference evidence="2 3" key="1">
    <citation type="submission" date="2020-06" db="EMBL/GenBank/DDBJ databases">
        <title>Actinokineospora xiongansis sp. nov., isolated from soil of Baiyangdian.</title>
        <authorList>
            <person name="Zhang X."/>
        </authorList>
    </citation>
    <scope>NUCLEOTIDE SEQUENCE [LARGE SCALE GENOMIC DNA]</scope>
    <source>
        <strain evidence="2 3">HBU206404</strain>
    </source>
</reference>
<feature type="signal peptide" evidence="1">
    <location>
        <begin position="1"/>
        <end position="21"/>
    </location>
</feature>
<gene>
    <name evidence="2" type="ORF">GPZ80_05590</name>
</gene>
<dbReference type="EMBL" id="JABVED010000002">
    <property type="protein sequence ID" value="MBC6446647.1"/>
    <property type="molecule type" value="Genomic_DNA"/>
</dbReference>
<evidence type="ECO:0000313" key="2">
    <source>
        <dbReference type="EMBL" id="MBC6446647.1"/>
    </source>
</evidence>